<sequence length="128" mass="14124">MKKKLTFWVLGVLILSSCHSRTEILPSEAWSEGCVELAAYQKGYRLSGICCAYLLFPMIKQGQNGTFKVKGSYHFFTGVGYESIPTEVVGVFSSPDTTLTLNYSTGTQSKIYRLKPGHAQMACNCGCF</sequence>
<dbReference type="OrthoDB" id="956510at2"/>
<evidence type="ECO:0000313" key="2">
    <source>
        <dbReference type="Proteomes" id="UP000274271"/>
    </source>
</evidence>
<evidence type="ECO:0008006" key="3">
    <source>
        <dbReference type="Google" id="ProtNLM"/>
    </source>
</evidence>
<dbReference type="RefSeq" id="WP_124907941.1">
    <property type="nucleotide sequence ID" value="NZ_RQJP01000003.1"/>
</dbReference>
<comment type="caution">
    <text evidence="1">The sequence shown here is derived from an EMBL/GenBank/DDBJ whole genome shotgun (WGS) entry which is preliminary data.</text>
</comment>
<dbReference type="PROSITE" id="PS51257">
    <property type="entry name" value="PROKAR_LIPOPROTEIN"/>
    <property type="match status" value="1"/>
</dbReference>
<evidence type="ECO:0000313" key="1">
    <source>
        <dbReference type="EMBL" id="RRB14045.1"/>
    </source>
</evidence>
<dbReference type="EMBL" id="RQJP01000003">
    <property type="protein sequence ID" value="RRB14045.1"/>
    <property type="molecule type" value="Genomic_DNA"/>
</dbReference>
<dbReference type="Proteomes" id="UP000274271">
    <property type="component" value="Unassembled WGS sequence"/>
</dbReference>
<organism evidence="1 2">
    <name type="scientific">Larkinella knui</name>
    <dbReference type="NCBI Taxonomy" id="2025310"/>
    <lineage>
        <taxon>Bacteria</taxon>
        <taxon>Pseudomonadati</taxon>
        <taxon>Bacteroidota</taxon>
        <taxon>Cytophagia</taxon>
        <taxon>Cytophagales</taxon>
        <taxon>Spirosomataceae</taxon>
        <taxon>Larkinella</taxon>
    </lineage>
</organism>
<keyword evidence="2" id="KW-1185">Reference proteome</keyword>
<dbReference type="AlphaFoldDB" id="A0A3P1CL78"/>
<reference evidence="1 2" key="1">
    <citation type="submission" date="2018-11" db="EMBL/GenBank/DDBJ databases">
        <authorList>
            <person name="Zhou Z."/>
            <person name="Wang G."/>
        </authorList>
    </citation>
    <scope>NUCLEOTIDE SEQUENCE [LARGE SCALE GENOMIC DNA]</scope>
    <source>
        <strain evidence="1 2">KCTC42998</strain>
    </source>
</reference>
<name>A0A3P1CL78_9BACT</name>
<proteinExistence type="predicted"/>
<gene>
    <name evidence="1" type="ORF">EHT87_17535</name>
</gene>
<accession>A0A3P1CL78</accession>
<protein>
    <recommendedName>
        <fullName evidence="3">Lipoprotein</fullName>
    </recommendedName>
</protein>